<dbReference type="RefSeq" id="WP_315945409.1">
    <property type="nucleotide sequence ID" value="NZ_JAWCUA010000001.1"/>
</dbReference>
<evidence type="ECO:0000256" key="2">
    <source>
        <dbReference type="ARBA" id="ARBA00011152"/>
    </source>
</evidence>
<evidence type="ECO:0000256" key="3">
    <source>
        <dbReference type="ARBA" id="ARBA00022605"/>
    </source>
</evidence>
<dbReference type="SUPFAM" id="SSF52317">
    <property type="entry name" value="Class I glutamine amidotransferase-like"/>
    <property type="match status" value="1"/>
</dbReference>
<proteinExistence type="inferred from homology"/>
<dbReference type="GO" id="GO:0016829">
    <property type="term" value="F:lyase activity"/>
    <property type="evidence" value="ECO:0007669"/>
    <property type="project" value="UniProtKB-KW"/>
</dbReference>
<dbReference type="EC" id="4.3.2.10" evidence="10"/>
<comment type="subcellular location">
    <subcellularLocation>
        <location evidence="10">Cytoplasm</location>
    </subcellularLocation>
</comment>
<accession>A0ABU3QVM2</accession>
<gene>
    <name evidence="10 12" type="primary">hisH</name>
    <name evidence="12" type="ORF">RT723_00045</name>
</gene>
<dbReference type="NCBIfam" id="TIGR01855">
    <property type="entry name" value="IMP_synth_hisH"/>
    <property type="match status" value="1"/>
</dbReference>
<comment type="subunit">
    <text evidence="2 10">Heterodimer of HisH and HisF.</text>
</comment>
<dbReference type="InterPro" id="IPR010139">
    <property type="entry name" value="Imidazole-glycPsynth_HisH"/>
</dbReference>
<dbReference type="PANTHER" id="PTHR42701:SF1">
    <property type="entry name" value="IMIDAZOLE GLYCEROL PHOSPHATE SYNTHASE SUBUNIT HISH"/>
    <property type="match status" value="1"/>
</dbReference>
<protein>
    <recommendedName>
        <fullName evidence="10">Imidazole glycerol phosphate synthase subunit HisH</fullName>
        <ecNumber evidence="10">4.3.2.10</ecNumber>
    </recommendedName>
    <alternativeName>
        <fullName evidence="10">IGP synthase glutaminase subunit</fullName>
        <ecNumber evidence="10">3.5.1.2</ecNumber>
    </alternativeName>
    <alternativeName>
        <fullName evidence="10">IGP synthase subunit HisH</fullName>
    </alternativeName>
    <alternativeName>
        <fullName evidence="10">ImGP synthase subunit HisH</fullName>
        <shortName evidence="10">IGPS subunit HisH</shortName>
    </alternativeName>
</protein>
<evidence type="ECO:0000256" key="1">
    <source>
        <dbReference type="ARBA" id="ARBA00005091"/>
    </source>
</evidence>
<evidence type="ECO:0000259" key="11">
    <source>
        <dbReference type="Pfam" id="PF00117"/>
    </source>
</evidence>
<evidence type="ECO:0000256" key="5">
    <source>
        <dbReference type="ARBA" id="ARBA00022962"/>
    </source>
</evidence>
<dbReference type="PROSITE" id="PS51273">
    <property type="entry name" value="GATASE_TYPE_1"/>
    <property type="match status" value="1"/>
</dbReference>
<dbReference type="CDD" id="cd01748">
    <property type="entry name" value="GATase1_IGP_Synthase"/>
    <property type="match status" value="1"/>
</dbReference>
<organism evidence="12 13">
    <name type="scientific">Psychrosphaera aquimarina</name>
    <dbReference type="NCBI Taxonomy" id="2044854"/>
    <lineage>
        <taxon>Bacteria</taxon>
        <taxon>Pseudomonadati</taxon>
        <taxon>Pseudomonadota</taxon>
        <taxon>Gammaproteobacteria</taxon>
        <taxon>Alteromonadales</taxon>
        <taxon>Pseudoalteromonadaceae</taxon>
        <taxon>Psychrosphaera</taxon>
    </lineage>
</organism>
<evidence type="ECO:0000313" key="13">
    <source>
        <dbReference type="Proteomes" id="UP001257914"/>
    </source>
</evidence>
<feature type="active site" evidence="10">
    <location>
        <position position="200"/>
    </location>
</feature>
<reference evidence="12 13" key="1">
    <citation type="submission" date="2023-10" db="EMBL/GenBank/DDBJ databases">
        <title>Psychrosphaera aquimaarina strain SW33 isolated from seawater.</title>
        <authorList>
            <person name="Bayburt H."/>
            <person name="Kim J.M."/>
            <person name="Choi B.J."/>
            <person name="Jeon C.O."/>
        </authorList>
    </citation>
    <scope>NUCLEOTIDE SEQUENCE [LARGE SCALE GENOMIC DNA]</scope>
    <source>
        <strain evidence="12 13">KCTC 52743</strain>
    </source>
</reference>
<evidence type="ECO:0000256" key="9">
    <source>
        <dbReference type="ARBA" id="ARBA00049534"/>
    </source>
</evidence>
<comment type="catalytic activity">
    <reaction evidence="9 10">
        <text>L-glutamine + H2O = L-glutamate + NH4(+)</text>
        <dbReference type="Rhea" id="RHEA:15889"/>
        <dbReference type="ChEBI" id="CHEBI:15377"/>
        <dbReference type="ChEBI" id="CHEBI:28938"/>
        <dbReference type="ChEBI" id="CHEBI:29985"/>
        <dbReference type="ChEBI" id="CHEBI:58359"/>
        <dbReference type="EC" id="3.5.1.2"/>
    </reaction>
</comment>
<sequence>MPLSTTEIKNQKIVIIDTGCANISSVKFAVERLGVKVIVSDDPSVILSADKVFLPGVGSASSAMNNINQKLLVDTIQQITNPVLGICLGMQLMTKFSHEVPGSHIADSETKNVDCLDLIPTEITRMDAGELVLPHMGWNQIKVEKNNPLFEGIEDGSYFYFVHSFCAPMSDYTLASCEYGQPFSAAIHNKNFYGVQFHPERSGEAGSTLLQNFIEM</sequence>
<dbReference type="EMBL" id="JAWCUA010000001">
    <property type="protein sequence ID" value="MDU0111445.1"/>
    <property type="molecule type" value="Genomic_DNA"/>
</dbReference>
<dbReference type="EC" id="3.5.1.2" evidence="10"/>
<evidence type="ECO:0000256" key="10">
    <source>
        <dbReference type="HAMAP-Rule" id="MF_00278"/>
    </source>
</evidence>
<dbReference type="Proteomes" id="UP001257914">
    <property type="component" value="Unassembled WGS sequence"/>
</dbReference>
<keyword evidence="10" id="KW-0963">Cytoplasm</keyword>
<keyword evidence="5 10" id="KW-0315">Glutamine amidotransferase</keyword>
<feature type="active site" description="Nucleophile" evidence="10">
    <location>
        <position position="87"/>
    </location>
</feature>
<name>A0ABU3QVM2_9GAMM</name>
<evidence type="ECO:0000256" key="8">
    <source>
        <dbReference type="ARBA" id="ARBA00047838"/>
    </source>
</evidence>
<dbReference type="InterPro" id="IPR029062">
    <property type="entry name" value="Class_I_gatase-like"/>
</dbReference>
<evidence type="ECO:0000313" key="12">
    <source>
        <dbReference type="EMBL" id="MDU0111445.1"/>
    </source>
</evidence>
<keyword evidence="13" id="KW-1185">Reference proteome</keyword>
<comment type="caution">
    <text evidence="12">The sequence shown here is derived from an EMBL/GenBank/DDBJ whole genome shotgun (WGS) entry which is preliminary data.</text>
</comment>
<comment type="pathway">
    <text evidence="1 10">Amino-acid biosynthesis; L-histidine biosynthesis; L-histidine from 5-phospho-alpha-D-ribose 1-diphosphate: step 5/9.</text>
</comment>
<dbReference type="Gene3D" id="3.40.50.880">
    <property type="match status" value="1"/>
</dbReference>
<feature type="domain" description="Glutamine amidotransferase" evidence="11">
    <location>
        <begin position="14"/>
        <end position="214"/>
    </location>
</feature>
<keyword evidence="3 10" id="KW-0028">Amino-acid biosynthesis</keyword>
<dbReference type="PANTHER" id="PTHR42701">
    <property type="entry name" value="IMIDAZOLE GLYCEROL PHOSPHATE SYNTHASE SUBUNIT HISH"/>
    <property type="match status" value="1"/>
</dbReference>
<dbReference type="PIRSF" id="PIRSF000495">
    <property type="entry name" value="Amidotransf_hisH"/>
    <property type="match status" value="1"/>
</dbReference>
<keyword evidence="6 10" id="KW-0368">Histidine biosynthesis</keyword>
<keyword evidence="4 10" id="KW-0378">Hydrolase</keyword>
<evidence type="ECO:0000256" key="6">
    <source>
        <dbReference type="ARBA" id="ARBA00023102"/>
    </source>
</evidence>
<evidence type="ECO:0000256" key="4">
    <source>
        <dbReference type="ARBA" id="ARBA00022801"/>
    </source>
</evidence>
<keyword evidence="7 10" id="KW-0456">Lyase</keyword>
<dbReference type="HAMAP" id="MF_00278">
    <property type="entry name" value="HisH"/>
    <property type="match status" value="1"/>
</dbReference>
<feature type="active site" evidence="10">
    <location>
        <position position="198"/>
    </location>
</feature>
<evidence type="ECO:0000256" key="7">
    <source>
        <dbReference type="ARBA" id="ARBA00023239"/>
    </source>
</evidence>
<dbReference type="InterPro" id="IPR017926">
    <property type="entry name" value="GATASE"/>
</dbReference>
<comment type="catalytic activity">
    <reaction evidence="8 10">
        <text>5-[(5-phospho-1-deoxy-D-ribulos-1-ylimino)methylamino]-1-(5-phospho-beta-D-ribosyl)imidazole-4-carboxamide + L-glutamine = D-erythro-1-(imidazol-4-yl)glycerol 3-phosphate + 5-amino-1-(5-phospho-beta-D-ribosyl)imidazole-4-carboxamide + L-glutamate + H(+)</text>
        <dbReference type="Rhea" id="RHEA:24793"/>
        <dbReference type="ChEBI" id="CHEBI:15378"/>
        <dbReference type="ChEBI" id="CHEBI:29985"/>
        <dbReference type="ChEBI" id="CHEBI:58278"/>
        <dbReference type="ChEBI" id="CHEBI:58359"/>
        <dbReference type="ChEBI" id="CHEBI:58475"/>
        <dbReference type="ChEBI" id="CHEBI:58525"/>
        <dbReference type="EC" id="4.3.2.10"/>
    </reaction>
</comment>
<dbReference type="Pfam" id="PF00117">
    <property type="entry name" value="GATase"/>
    <property type="match status" value="1"/>
</dbReference>
<comment type="function">
    <text evidence="10">IGPS catalyzes the conversion of PRFAR and glutamine to IGP, AICAR and glutamate. The HisH subunit catalyzes the hydrolysis of glutamine to glutamate and ammonia as part of the synthesis of IGP and AICAR. The resulting ammonia molecule is channeled to the active site of HisF.</text>
</comment>